<proteinExistence type="predicted"/>
<organism evidence="1 2">
    <name type="scientific">Paenibacillus montaniterrae</name>
    <dbReference type="NCBI Taxonomy" id="429341"/>
    <lineage>
        <taxon>Bacteria</taxon>
        <taxon>Bacillati</taxon>
        <taxon>Bacillota</taxon>
        <taxon>Bacilli</taxon>
        <taxon>Bacillales</taxon>
        <taxon>Paenibacillaceae</taxon>
        <taxon>Paenibacillus</taxon>
    </lineage>
</organism>
<evidence type="ECO:0000313" key="2">
    <source>
        <dbReference type="Proteomes" id="UP000683139"/>
    </source>
</evidence>
<gene>
    <name evidence="1" type="ORF">J40TS1_27990</name>
</gene>
<dbReference type="RefSeq" id="WP_213516121.1">
    <property type="nucleotide sequence ID" value="NZ_BOSE01000004.1"/>
</dbReference>
<accession>A0A919YPY4</accession>
<protein>
    <submittedName>
        <fullName evidence="1">Uncharacterized protein</fullName>
    </submittedName>
</protein>
<dbReference type="Proteomes" id="UP000683139">
    <property type="component" value="Unassembled WGS sequence"/>
</dbReference>
<dbReference type="SUPFAM" id="SSF52540">
    <property type="entry name" value="P-loop containing nucleoside triphosphate hydrolases"/>
    <property type="match status" value="1"/>
</dbReference>
<dbReference type="AlphaFoldDB" id="A0A919YPY4"/>
<reference evidence="1" key="1">
    <citation type="submission" date="2021-03" db="EMBL/GenBank/DDBJ databases">
        <title>Antimicrobial resistance genes in bacteria isolated from Japanese honey, and their potential for conferring macrolide and lincosamide resistance in the American foulbrood pathogen Paenibacillus larvae.</title>
        <authorList>
            <person name="Okamoto M."/>
            <person name="Kumagai M."/>
            <person name="Kanamori H."/>
            <person name="Takamatsu D."/>
        </authorList>
    </citation>
    <scope>NUCLEOTIDE SEQUENCE</scope>
    <source>
        <strain evidence="1">J40TS1</strain>
    </source>
</reference>
<dbReference type="Gene3D" id="3.40.50.300">
    <property type="entry name" value="P-loop containing nucleotide triphosphate hydrolases"/>
    <property type="match status" value="1"/>
</dbReference>
<dbReference type="EMBL" id="BOSE01000004">
    <property type="protein sequence ID" value="GIP17157.1"/>
    <property type="molecule type" value="Genomic_DNA"/>
</dbReference>
<keyword evidence="2" id="KW-1185">Reference proteome</keyword>
<name>A0A919YPY4_9BACL</name>
<dbReference type="Gene3D" id="3.40.50.10850">
    <property type="entry name" value="Ntrc-like two-domain protein"/>
    <property type="match status" value="1"/>
</dbReference>
<evidence type="ECO:0000313" key="1">
    <source>
        <dbReference type="EMBL" id="GIP17157.1"/>
    </source>
</evidence>
<comment type="caution">
    <text evidence="1">The sequence shown here is derived from an EMBL/GenBank/DDBJ whole genome shotgun (WGS) entry which is preliminary data.</text>
</comment>
<dbReference type="InterPro" id="IPR027417">
    <property type="entry name" value="P-loop_NTPase"/>
</dbReference>
<sequence length="381" mass="43426">MSIAVAVISSDTEYVTRMMSYMKGSPIYHTWRLQLYTNPERIHQLTELERMELIIVEEHLHSSLLRRLQAGGGQLDELVYTSKRGAIPIIVLAAERRELLEHELYKFQSVSALLHGMQQRYERFRSGHAKKRLVTDDRQQTIAFCSTLEQAGKTVMALHVAALLASKGYRVFYCNLERWNTSDSFLAGRVLQEQAASYSDLLYVVKSRQNASKWLAEHAAAVEEYSFYMLRPFQHEADRRGLTTEDAQRLVAAIAESGLFDHVLVDLPAGLDDWTLPLLQQCHAHYMLLLPQPGWQRKHQLAMSCVERHNAQALEELQHKRLLVLSEPYGNCQPGSSVSDLESLPYVEAWQQGDPVLLGSVHYRAAVERCIQPLLTGEKVV</sequence>